<dbReference type="EMBL" id="FR687359">
    <property type="protein sequence ID" value="CBW74081.1"/>
    <property type="molecule type" value="Genomic_DNA"/>
</dbReference>
<evidence type="ECO:0000313" key="2">
    <source>
        <dbReference type="EMBL" id="CBW74081.1"/>
    </source>
</evidence>
<evidence type="ECO:0000313" key="3">
    <source>
        <dbReference type="Proteomes" id="UP000007437"/>
    </source>
</evidence>
<protein>
    <submittedName>
        <fullName evidence="2">Uncharacterized protein</fullName>
    </submittedName>
</protein>
<proteinExistence type="predicted"/>
<evidence type="ECO:0000256" key="1">
    <source>
        <dbReference type="SAM" id="MobiDB-lite"/>
    </source>
</evidence>
<dbReference type="KEGG" id="brh:RBRH_00930"/>
<gene>
    <name evidence="2" type="ordered locus">RBRH_00930</name>
</gene>
<organism evidence="2 3">
    <name type="scientific">Mycetohabitans rhizoxinica (strain DSM 19002 / CIP 109453 / HKI 454)</name>
    <name type="common">Paraburkholderia rhizoxinica</name>
    <dbReference type="NCBI Taxonomy" id="882378"/>
    <lineage>
        <taxon>Bacteria</taxon>
        <taxon>Pseudomonadati</taxon>
        <taxon>Pseudomonadota</taxon>
        <taxon>Betaproteobacteria</taxon>
        <taxon>Burkholderiales</taxon>
        <taxon>Burkholderiaceae</taxon>
        <taxon>Mycetohabitans</taxon>
    </lineage>
</organism>
<reference evidence="2 3" key="1">
    <citation type="journal article" date="2011" name="J. Bacteriol.">
        <title>Complete genome sequence of Burkholderia rhizoxinica, an endosymbiont of Rhizopus microsporus.</title>
        <authorList>
            <person name="Lackner G."/>
            <person name="Moebius N."/>
            <person name="Partida-Martinez L."/>
            <person name="Hertweck C."/>
        </authorList>
    </citation>
    <scope>NUCLEOTIDE SEQUENCE [LARGE SCALE GENOMIC DNA]</scope>
    <source>
        <strain evidence="3">DSM 19002 / CIP 109453 / HKI 454</strain>
    </source>
</reference>
<dbReference type="HOGENOM" id="CLU_3325739_0_0_4"/>
<dbReference type="Proteomes" id="UP000007437">
    <property type="component" value="Chromosome"/>
</dbReference>
<dbReference type="AlphaFoldDB" id="E5AN00"/>
<accession>E5AN00</accession>
<feature type="region of interest" description="Disordered" evidence="1">
    <location>
        <begin position="1"/>
        <end position="38"/>
    </location>
</feature>
<sequence>MCNEIKHEIQQINTRKTKSEKTPDWSIGRDLSRRPRKG</sequence>
<name>E5AN00_MYCRK</name>